<dbReference type="VEuPathDB" id="FungiDB:BO97DRAFT_406577"/>
<evidence type="ECO:0000313" key="3">
    <source>
        <dbReference type="Proteomes" id="UP000248961"/>
    </source>
</evidence>
<dbReference type="RefSeq" id="XP_025550237.1">
    <property type="nucleotide sequence ID" value="XM_025695445.1"/>
</dbReference>
<feature type="compositionally biased region" description="Polar residues" evidence="1">
    <location>
        <begin position="73"/>
        <end position="89"/>
    </location>
</feature>
<dbReference type="PANTHER" id="PTHR42053">
    <property type="match status" value="1"/>
</dbReference>
<feature type="region of interest" description="Disordered" evidence="1">
    <location>
        <begin position="277"/>
        <end position="301"/>
    </location>
</feature>
<sequence>MIPVGRLRSSSSDLPTDPGSRLPHTIHHLYTTSSPGLLPRTHNVTRSGASLPNQAINRLQLVVPGGTESSLVSYTQPLLPSPRQTSTSKMPAKPTLHPLQTPRTMTFPSELQADSGASLSGGGRNHSDDGLSTPITPPAAYTEFLKALTPIFSPADGNGPATRFVWDKAAKTPTSQPASAVSGTFNFSDPTRPATASLPPPTPYGTVPPARRDMLSLRRLRIPPAMLYSPTLETPRSANSILSPYSPSDWKLRYWEGPRSATAGRVSVRHVVTHTVTYKRTQLEDPPKGKRRKHSEDKDES</sequence>
<accession>A0A395HUI5</accession>
<dbReference type="AlphaFoldDB" id="A0A395HUI5"/>
<protein>
    <submittedName>
        <fullName evidence="2">Uncharacterized protein</fullName>
    </submittedName>
</protein>
<evidence type="ECO:0000313" key="2">
    <source>
        <dbReference type="EMBL" id="RAL11083.1"/>
    </source>
</evidence>
<feature type="region of interest" description="Disordered" evidence="1">
    <location>
        <begin position="190"/>
        <end position="209"/>
    </location>
</feature>
<organism evidence="2 3">
    <name type="scientific">Aspergillus homomorphus (strain CBS 101889)</name>
    <dbReference type="NCBI Taxonomy" id="1450537"/>
    <lineage>
        <taxon>Eukaryota</taxon>
        <taxon>Fungi</taxon>
        <taxon>Dikarya</taxon>
        <taxon>Ascomycota</taxon>
        <taxon>Pezizomycotina</taxon>
        <taxon>Eurotiomycetes</taxon>
        <taxon>Eurotiomycetidae</taxon>
        <taxon>Eurotiales</taxon>
        <taxon>Aspergillaceae</taxon>
        <taxon>Aspergillus</taxon>
        <taxon>Aspergillus subgen. Circumdati</taxon>
    </lineage>
</organism>
<name>A0A395HUI5_ASPHC</name>
<feature type="region of interest" description="Disordered" evidence="1">
    <location>
        <begin position="73"/>
        <end position="99"/>
    </location>
</feature>
<dbReference type="GeneID" id="37199734"/>
<feature type="region of interest" description="Disordered" evidence="1">
    <location>
        <begin position="1"/>
        <end position="51"/>
    </location>
</feature>
<dbReference type="PANTHER" id="PTHR42053:SF2">
    <property type="match status" value="1"/>
</dbReference>
<dbReference type="EMBL" id="KZ824291">
    <property type="protein sequence ID" value="RAL11083.1"/>
    <property type="molecule type" value="Genomic_DNA"/>
</dbReference>
<reference evidence="2 3" key="1">
    <citation type="submission" date="2018-02" db="EMBL/GenBank/DDBJ databases">
        <title>The genomes of Aspergillus section Nigri reveals drivers in fungal speciation.</title>
        <authorList>
            <consortium name="DOE Joint Genome Institute"/>
            <person name="Vesth T.C."/>
            <person name="Nybo J."/>
            <person name="Theobald S."/>
            <person name="Brandl J."/>
            <person name="Frisvad J.C."/>
            <person name="Nielsen K.F."/>
            <person name="Lyhne E.K."/>
            <person name="Kogle M.E."/>
            <person name="Kuo A."/>
            <person name="Riley R."/>
            <person name="Clum A."/>
            <person name="Nolan M."/>
            <person name="Lipzen A."/>
            <person name="Salamov A."/>
            <person name="Henrissat B."/>
            <person name="Wiebenga A."/>
            <person name="De vries R.P."/>
            <person name="Grigoriev I.V."/>
            <person name="Mortensen U.H."/>
            <person name="Andersen M.R."/>
            <person name="Baker S.E."/>
        </authorList>
    </citation>
    <scope>NUCLEOTIDE SEQUENCE [LARGE SCALE GENOMIC DNA]</scope>
    <source>
        <strain evidence="2 3">CBS 101889</strain>
    </source>
</reference>
<evidence type="ECO:0000256" key="1">
    <source>
        <dbReference type="SAM" id="MobiDB-lite"/>
    </source>
</evidence>
<proteinExistence type="predicted"/>
<keyword evidence="3" id="KW-1185">Reference proteome</keyword>
<feature type="region of interest" description="Disordered" evidence="1">
    <location>
        <begin position="112"/>
        <end position="135"/>
    </location>
</feature>
<feature type="compositionally biased region" description="Polar residues" evidence="1">
    <location>
        <begin position="42"/>
        <end position="51"/>
    </location>
</feature>
<feature type="compositionally biased region" description="Basic and acidic residues" evidence="1">
    <location>
        <begin position="281"/>
        <end position="301"/>
    </location>
</feature>
<gene>
    <name evidence="2" type="ORF">BO97DRAFT_406577</name>
</gene>
<dbReference type="Proteomes" id="UP000248961">
    <property type="component" value="Unassembled WGS sequence"/>
</dbReference>
<dbReference type="OrthoDB" id="5405654at2759"/>